<dbReference type="HAMAP" id="MF_00462">
    <property type="entry name" value="RsxD_RnfD"/>
    <property type="match status" value="1"/>
</dbReference>
<keyword evidence="9 10" id="KW-0472">Membrane</keyword>
<feature type="transmembrane region" description="Helical" evidence="10">
    <location>
        <begin position="46"/>
        <end position="64"/>
    </location>
</feature>
<evidence type="ECO:0000256" key="1">
    <source>
        <dbReference type="ARBA" id="ARBA00022448"/>
    </source>
</evidence>
<organism evidence="11 12">
    <name type="scientific">Hypnocyclicus thermotrophus</name>
    <dbReference type="NCBI Taxonomy" id="1627895"/>
    <lineage>
        <taxon>Bacteria</taxon>
        <taxon>Fusobacteriati</taxon>
        <taxon>Fusobacteriota</taxon>
        <taxon>Fusobacteriia</taxon>
        <taxon>Fusobacteriales</taxon>
        <taxon>Fusobacteriaceae</taxon>
        <taxon>Hypnocyclicus</taxon>
    </lineage>
</organism>
<keyword evidence="3 10" id="KW-0285">Flavoprotein</keyword>
<evidence type="ECO:0000313" key="12">
    <source>
        <dbReference type="Proteomes" id="UP000294678"/>
    </source>
</evidence>
<name>A0AA46I5J1_9FUSO</name>
<keyword evidence="2 10" id="KW-0597">Phosphoprotein</keyword>
<dbReference type="InterPro" id="IPR004338">
    <property type="entry name" value="NqrB/RnfD"/>
</dbReference>
<feature type="transmembrane region" description="Helical" evidence="10">
    <location>
        <begin position="207"/>
        <end position="224"/>
    </location>
</feature>
<evidence type="ECO:0000313" key="11">
    <source>
        <dbReference type="EMBL" id="TDT69870.1"/>
    </source>
</evidence>
<comment type="subcellular location">
    <subcellularLocation>
        <location evidence="10">Cell membrane</location>
        <topology evidence="10">Multi-pass membrane protein</topology>
    </subcellularLocation>
</comment>
<accession>A0AA46I5J1</accession>
<gene>
    <name evidence="10" type="primary">rnfD</name>
    <name evidence="11" type="ORF">EV215_1413</name>
</gene>
<comment type="similarity">
    <text evidence="10">Belongs to the NqrB/RnfD family.</text>
</comment>
<evidence type="ECO:0000256" key="3">
    <source>
        <dbReference type="ARBA" id="ARBA00022630"/>
    </source>
</evidence>
<dbReference type="EMBL" id="SOBG01000005">
    <property type="protein sequence ID" value="TDT69870.1"/>
    <property type="molecule type" value="Genomic_DNA"/>
</dbReference>
<protein>
    <recommendedName>
        <fullName evidence="10">Ion-translocating oxidoreductase complex subunit D</fullName>
        <ecNumber evidence="10">7.-.-.-</ecNumber>
    </recommendedName>
    <alternativeName>
        <fullName evidence="10">Rnf electron transport complex subunit D</fullName>
    </alternativeName>
</protein>
<keyword evidence="6 10" id="KW-1278">Translocase</keyword>
<proteinExistence type="inferred from homology"/>
<comment type="caution">
    <text evidence="11">The sequence shown here is derived from an EMBL/GenBank/DDBJ whole genome shotgun (WGS) entry which is preliminary data.</text>
</comment>
<dbReference type="AlphaFoldDB" id="A0AA46I5J1"/>
<evidence type="ECO:0000256" key="2">
    <source>
        <dbReference type="ARBA" id="ARBA00022553"/>
    </source>
</evidence>
<dbReference type="GO" id="GO:0005886">
    <property type="term" value="C:plasma membrane"/>
    <property type="evidence" value="ECO:0007669"/>
    <property type="project" value="UniProtKB-SubCell"/>
</dbReference>
<dbReference type="PANTHER" id="PTHR30578:SF0">
    <property type="entry name" value="ION-TRANSLOCATING OXIDOREDUCTASE COMPLEX SUBUNIT D"/>
    <property type="match status" value="1"/>
</dbReference>
<evidence type="ECO:0000256" key="7">
    <source>
        <dbReference type="ARBA" id="ARBA00022982"/>
    </source>
</evidence>
<keyword evidence="10" id="KW-1003">Cell membrane</keyword>
<comment type="function">
    <text evidence="10">Part of a membrane-bound complex that couples electron transfer with translocation of ions across the membrane.</text>
</comment>
<keyword evidence="1 10" id="KW-0813">Transport</keyword>
<dbReference type="RefSeq" id="WP_134113276.1">
    <property type="nucleotide sequence ID" value="NZ_SOBG01000005.1"/>
</dbReference>
<keyword evidence="12" id="KW-1185">Reference proteome</keyword>
<keyword evidence="4 10" id="KW-0288">FMN</keyword>
<dbReference type="GO" id="GO:0055085">
    <property type="term" value="P:transmembrane transport"/>
    <property type="evidence" value="ECO:0007669"/>
    <property type="project" value="InterPro"/>
</dbReference>
<evidence type="ECO:0000256" key="10">
    <source>
        <dbReference type="HAMAP-Rule" id="MF_00462"/>
    </source>
</evidence>
<feature type="transmembrane region" description="Helical" evidence="10">
    <location>
        <begin position="125"/>
        <end position="143"/>
    </location>
</feature>
<dbReference type="Pfam" id="PF03116">
    <property type="entry name" value="NQR2_RnfD_RnfE"/>
    <property type="match status" value="1"/>
</dbReference>
<dbReference type="GO" id="GO:0022900">
    <property type="term" value="P:electron transport chain"/>
    <property type="evidence" value="ECO:0007669"/>
    <property type="project" value="UniProtKB-UniRule"/>
</dbReference>
<evidence type="ECO:0000256" key="5">
    <source>
        <dbReference type="ARBA" id="ARBA00022692"/>
    </source>
</evidence>
<comment type="cofactor">
    <cofactor evidence="10">
        <name>FMN</name>
        <dbReference type="ChEBI" id="CHEBI:58210"/>
    </cofactor>
</comment>
<feature type="transmembrane region" description="Helical" evidence="10">
    <location>
        <begin position="180"/>
        <end position="200"/>
    </location>
</feature>
<dbReference type="PANTHER" id="PTHR30578">
    <property type="entry name" value="ELECTRON TRANSPORT COMPLEX PROTEIN RNFD"/>
    <property type="match status" value="1"/>
</dbReference>
<evidence type="ECO:0000256" key="4">
    <source>
        <dbReference type="ARBA" id="ARBA00022643"/>
    </source>
</evidence>
<keyword evidence="7 10" id="KW-0249">Electron transport</keyword>
<reference evidence="11 12" key="1">
    <citation type="submission" date="2019-03" db="EMBL/GenBank/DDBJ databases">
        <title>Genomic Encyclopedia of Type Strains, Phase IV (KMG-IV): sequencing the most valuable type-strain genomes for metagenomic binning, comparative biology and taxonomic classification.</title>
        <authorList>
            <person name="Goeker M."/>
        </authorList>
    </citation>
    <scope>NUCLEOTIDE SEQUENCE [LARGE SCALE GENOMIC DNA]</scope>
    <source>
        <strain evidence="11 12">DSM 100055</strain>
    </source>
</reference>
<feature type="transmembrane region" description="Helical" evidence="10">
    <location>
        <begin position="95"/>
        <end position="113"/>
    </location>
</feature>
<dbReference type="Proteomes" id="UP000294678">
    <property type="component" value="Unassembled WGS sequence"/>
</dbReference>
<feature type="transmembrane region" description="Helical" evidence="10">
    <location>
        <begin position="21"/>
        <end position="40"/>
    </location>
</feature>
<feature type="transmembrane region" description="Helical" evidence="10">
    <location>
        <begin position="259"/>
        <end position="276"/>
    </location>
</feature>
<keyword evidence="5 10" id="KW-0812">Transmembrane</keyword>
<evidence type="ECO:0000256" key="8">
    <source>
        <dbReference type="ARBA" id="ARBA00022989"/>
    </source>
</evidence>
<feature type="transmembrane region" description="Helical" evidence="10">
    <location>
        <begin position="71"/>
        <end position="89"/>
    </location>
</feature>
<feature type="modified residue" description="FMN phosphoryl threonine" evidence="10">
    <location>
        <position position="152"/>
    </location>
</feature>
<evidence type="ECO:0000256" key="6">
    <source>
        <dbReference type="ARBA" id="ARBA00022967"/>
    </source>
</evidence>
<comment type="subunit">
    <text evidence="10">The complex is composed of six subunits: RnfA, RnfB, RnfC, RnfD, RnfE and RnfG.</text>
</comment>
<dbReference type="InterPro" id="IPR011303">
    <property type="entry name" value="RnfD_bac"/>
</dbReference>
<evidence type="ECO:0000256" key="9">
    <source>
        <dbReference type="ARBA" id="ARBA00023136"/>
    </source>
</evidence>
<sequence length="312" mass="34205">MDKLYRVGQSPHIRTKETIESVMYDVVIALLPTLLVAIYFFGMKALYMTLVAVISAMLAEYVSLKLMKREITIFDGSAIITGMLFAFISPVTLPYPYIIIGSVVSIVIGKMVFGGLGHNVFNPALLGRVFLMASWPALLTRYVNVDGSAGATTLDYLKKGKDLMEVFGHNVYLDMFIGKMAGSMGETSALALLIGGLYLIYKKHIDWKMPVTIISAVFILALIFGQNPFYHILSGGLFIGAFFMATDMVTTPYTTSGKIIFGLGVACITMLIRLKGSYPEGVAFSILIMNGVTSLINKYTKPKKFGEVKSNE</sequence>
<dbReference type="EC" id="7.-.-.-" evidence="10"/>
<keyword evidence="8 10" id="KW-1133">Transmembrane helix</keyword>